<dbReference type="InterPro" id="IPR010137">
    <property type="entry name" value="Lipid_A_LpxA"/>
</dbReference>
<dbReference type="GO" id="GO:0005737">
    <property type="term" value="C:cytoplasm"/>
    <property type="evidence" value="ECO:0007669"/>
    <property type="project" value="UniProtKB-SubCell"/>
</dbReference>
<keyword evidence="1 7" id="KW-0444">Lipid biosynthesis</keyword>
<dbReference type="InterPro" id="IPR029098">
    <property type="entry name" value="Acetyltransf_C"/>
</dbReference>
<name>A0A1C3JX80_9BURK</name>
<dbReference type="AlphaFoldDB" id="A0A1C3JX80"/>
<dbReference type="GO" id="GO:0009245">
    <property type="term" value="P:lipid A biosynthetic process"/>
    <property type="evidence" value="ECO:0007669"/>
    <property type="project" value="UniProtKB-UniRule"/>
</dbReference>
<dbReference type="SUPFAM" id="SSF51161">
    <property type="entry name" value="Trimeric LpxA-like enzymes"/>
    <property type="match status" value="1"/>
</dbReference>
<keyword evidence="2 7" id="KW-0441">Lipid A biosynthesis</keyword>
<dbReference type="UniPathway" id="UPA00359">
    <property type="reaction ID" value="UER00477"/>
</dbReference>
<keyword evidence="4 7" id="KW-0677">Repeat</keyword>
<dbReference type="EMBL" id="LT907988">
    <property type="protein sequence ID" value="SOE49612.1"/>
    <property type="molecule type" value="Genomic_DNA"/>
</dbReference>
<dbReference type="Gene3D" id="2.160.10.10">
    <property type="entry name" value="Hexapeptide repeat proteins"/>
    <property type="match status" value="1"/>
</dbReference>
<evidence type="ECO:0000256" key="6">
    <source>
        <dbReference type="ARBA" id="ARBA00023315"/>
    </source>
</evidence>
<comment type="function">
    <text evidence="7">Involved in the biosynthesis of lipid A, a phosphorylated glycolipid that anchors the lipopolysaccharide to the outer membrane of the cell.</text>
</comment>
<protein>
    <recommendedName>
        <fullName evidence="7">Acyl-[acyl-carrier-protein]--UDP-N-acetylglucosamine O-acyltransferase</fullName>
        <shortName evidence="7">UDP-N-acetylglucosamine acyltransferase</shortName>
        <ecNumber evidence="7">2.3.1.129</ecNumber>
    </recommendedName>
</protein>
<dbReference type="STRING" id="1851544.ODI_01245"/>
<keyword evidence="7" id="KW-0963">Cytoplasm</keyword>
<dbReference type="Pfam" id="PF13720">
    <property type="entry name" value="Acetyltransf_11"/>
    <property type="match status" value="1"/>
</dbReference>
<accession>A0A1C3JX80</accession>
<comment type="subunit">
    <text evidence="7">Homotrimer.</text>
</comment>
<dbReference type="Proteomes" id="UP000078558">
    <property type="component" value="Chromosome I"/>
</dbReference>
<keyword evidence="11" id="KW-1185">Reference proteome</keyword>
<evidence type="ECO:0000256" key="3">
    <source>
        <dbReference type="ARBA" id="ARBA00022679"/>
    </source>
</evidence>
<dbReference type="NCBIfam" id="NF003657">
    <property type="entry name" value="PRK05289.1"/>
    <property type="match status" value="1"/>
</dbReference>
<sequence length="263" mass="28144">MPNIHPTALVDPRAEIDDTAVIGPFCIVGPNVRIGAGTELGPHCTIDGHTEIGRDNRFYRYCSIGGMPQDKKYADEPTRLVVGDRNTVREYVTFNTGTVQDGGVTTVGSDNWIMAYVHVAHDCHVGDRTIIANGVQLGGHVHVNDWAIVGGLTGVHQFCKIGAHCMIGGSSSIVQDIPPYVLCAGNPSKPHGVNTEGLKRRGFTPEVISALRESYKILYRRGLSLDEARAEMLALGSTDPQIGAAIGVTIDFLGSSTRGIVRA</sequence>
<proteinExistence type="inferred from homology"/>
<keyword evidence="3 7" id="KW-0808">Transferase</keyword>
<dbReference type="InterPro" id="IPR011004">
    <property type="entry name" value="Trimer_LpxA-like_sf"/>
</dbReference>
<dbReference type="InterPro" id="IPR001451">
    <property type="entry name" value="Hexapep"/>
</dbReference>
<comment type="pathway">
    <text evidence="7">Glycolipid biosynthesis; lipid IV(A) biosynthesis; lipid IV(A) from (3R)-3-hydroxytetradecanoyl-[acyl-carrier-protein] and UDP-N-acetyl-alpha-D-glucosamine: step 1/6.</text>
</comment>
<dbReference type="EMBL" id="FLRC01000003">
    <property type="protein sequence ID" value="SBT23863.1"/>
    <property type="molecule type" value="Genomic_DNA"/>
</dbReference>
<dbReference type="PANTHER" id="PTHR43480">
    <property type="entry name" value="ACYL-[ACYL-CARRIER-PROTEIN]--UDP-N-ACETYLGLUCOSAMINE O-ACYLTRANSFERASE"/>
    <property type="match status" value="1"/>
</dbReference>
<keyword evidence="6 7" id="KW-0012">Acyltransferase</keyword>
<keyword evidence="5 7" id="KW-0443">Lipid metabolism</keyword>
<dbReference type="PIRSF" id="PIRSF000456">
    <property type="entry name" value="UDP-GlcNAc_acltr"/>
    <property type="match status" value="1"/>
</dbReference>
<comment type="subcellular location">
    <subcellularLocation>
        <location evidence="7">Cytoplasm</location>
    </subcellularLocation>
</comment>
<evidence type="ECO:0000256" key="4">
    <source>
        <dbReference type="ARBA" id="ARBA00022737"/>
    </source>
</evidence>
<dbReference type="GO" id="GO:0008780">
    <property type="term" value="F:acyl-[acyl-carrier-protein]-UDP-N-acetylglucosamine O-acyltransferase activity"/>
    <property type="evidence" value="ECO:0007669"/>
    <property type="project" value="UniProtKB-UniRule"/>
</dbReference>
<evidence type="ECO:0000313" key="10">
    <source>
        <dbReference type="EMBL" id="SOE49612.1"/>
    </source>
</evidence>
<dbReference type="Pfam" id="PF00132">
    <property type="entry name" value="Hexapep"/>
    <property type="match status" value="2"/>
</dbReference>
<organism evidence="9 11">
    <name type="scientific">Orrella dioscoreae</name>
    <dbReference type="NCBI Taxonomy" id="1851544"/>
    <lineage>
        <taxon>Bacteria</taxon>
        <taxon>Pseudomonadati</taxon>
        <taxon>Pseudomonadota</taxon>
        <taxon>Betaproteobacteria</taxon>
        <taxon>Burkholderiales</taxon>
        <taxon>Alcaligenaceae</taxon>
        <taxon>Orrella</taxon>
    </lineage>
</organism>
<evidence type="ECO:0000256" key="5">
    <source>
        <dbReference type="ARBA" id="ARBA00023098"/>
    </source>
</evidence>
<dbReference type="Gene3D" id="1.20.1180.10">
    <property type="entry name" value="Udp N-acetylglucosamine O-acyltransferase, C-terminal domain"/>
    <property type="match status" value="1"/>
</dbReference>
<dbReference type="KEGG" id="odi:ODI_R2199"/>
<dbReference type="CDD" id="cd03351">
    <property type="entry name" value="LbH_UDP-GlcNAc_AT"/>
    <property type="match status" value="1"/>
</dbReference>
<comment type="catalytic activity">
    <reaction evidence="7">
        <text>a (3R)-hydroxyacyl-[ACP] + UDP-N-acetyl-alpha-D-glucosamine = a UDP-3-O-[(3R)-3-hydroxyacyl]-N-acetyl-alpha-D-glucosamine + holo-[ACP]</text>
        <dbReference type="Rhea" id="RHEA:67812"/>
        <dbReference type="Rhea" id="RHEA-COMP:9685"/>
        <dbReference type="Rhea" id="RHEA-COMP:9945"/>
        <dbReference type="ChEBI" id="CHEBI:57705"/>
        <dbReference type="ChEBI" id="CHEBI:64479"/>
        <dbReference type="ChEBI" id="CHEBI:78827"/>
        <dbReference type="ChEBI" id="CHEBI:173225"/>
        <dbReference type="EC" id="2.3.1.129"/>
    </reaction>
</comment>
<dbReference type="NCBIfam" id="TIGR01852">
    <property type="entry name" value="lipid_A_lpxA"/>
    <property type="match status" value="1"/>
</dbReference>
<feature type="domain" description="UDP N-acetylglucosamine O-acyltransferase C-terminal" evidence="8">
    <location>
        <begin position="176"/>
        <end position="261"/>
    </location>
</feature>
<evidence type="ECO:0000256" key="7">
    <source>
        <dbReference type="HAMAP-Rule" id="MF_00387"/>
    </source>
</evidence>
<evidence type="ECO:0000259" key="8">
    <source>
        <dbReference type="Pfam" id="PF13720"/>
    </source>
</evidence>
<gene>
    <name evidence="7" type="primary">lpxA</name>
    <name evidence="9" type="ORF">ODI_01245</name>
    <name evidence="10" type="ORF">ODI_R2199</name>
</gene>
<dbReference type="PANTHER" id="PTHR43480:SF1">
    <property type="entry name" value="ACYL-[ACYL-CARRIER-PROTEIN]--UDP-N-ACETYLGLUCOSAMINE O-ACYLTRANSFERASE, MITOCHONDRIAL-RELATED"/>
    <property type="match status" value="1"/>
</dbReference>
<dbReference type="GO" id="GO:0016020">
    <property type="term" value="C:membrane"/>
    <property type="evidence" value="ECO:0007669"/>
    <property type="project" value="GOC"/>
</dbReference>
<evidence type="ECO:0000313" key="9">
    <source>
        <dbReference type="EMBL" id="SBT23863.1"/>
    </source>
</evidence>
<evidence type="ECO:0000256" key="1">
    <source>
        <dbReference type="ARBA" id="ARBA00022516"/>
    </source>
</evidence>
<dbReference type="EC" id="2.3.1.129" evidence="7"/>
<dbReference type="HAMAP" id="MF_00387">
    <property type="entry name" value="LpxA"/>
    <property type="match status" value="1"/>
</dbReference>
<dbReference type="InterPro" id="IPR037157">
    <property type="entry name" value="Acetyltransf_C_sf"/>
</dbReference>
<reference evidence="10 11" key="2">
    <citation type="submission" date="2017-08" db="EMBL/GenBank/DDBJ databases">
        <authorList>
            <person name="de Groot N.N."/>
        </authorList>
    </citation>
    <scope>NUCLEOTIDE SEQUENCE [LARGE SCALE GENOMIC DNA]</scope>
    <source>
        <strain evidence="10">Orrdi1</strain>
    </source>
</reference>
<evidence type="ECO:0000256" key="2">
    <source>
        <dbReference type="ARBA" id="ARBA00022556"/>
    </source>
</evidence>
<reference evidence="9 11" key="1">
    <citation type="submission" date="2016-06" db="EMBL/GenBank/DDBJ databases">
        <authorList>
            <person name="Kjaerup R.B."/>
            <person name="Dalgaard T.S."/>
            <person name="Juul-Madsen H.R."/>
        </authorList>
    </citation>
    <scope>NUCLEOTIDE SEQUENCE [LARGE SCALE GENOMIC DNA]</scope>
    <source>
        <strain evidence="9">Orrdi1</strain>
    </source>
</reference>
<comment type="similarity">
    <text evidence="7">Belongs to the transferase hexapeptide repeat family. LpxA subfamily.</text>
</comment>
<evidence type="ECO:0000313" key="11">
    <source>
        <dbReference type="Proteomes" id="UP000078558"/>
    </source>
</evidence>